<comment type="caution">
    <text evidence="8">The sequence shown here is derived from an EMBL/GenBank/DDBJ whole genome shotgun (WGS) entry which is preliminary data.</text>
</comment>
<keyword evidence="5" id="KW-0777">Teichoic acid biosynthesis</keyword>
<evidence type="ECO:0000313" key="9">
    <source>
        <dbReference type="Proteomes" id="UP001273768"/>
    </source>
</evidence>
<dbReference type="InterPro" id="IPR043148">
    <property type="entry name" value="TagF_C"/>
</dbReference>
<dbReference type="InterPro" id="IPR007554">
    <property type="entry name" value="Glycerophosphate_synth"/>
</dbReference>
<comment type="subcellular location">
    <subcellularLocation>
        <location evidence="1">Cell membrane</location>
        <topology evidence="1">Peripheral membrane protein</topology>
    </subcellularLocation>
</comment>
<keyword evidence="3" id="KW-1003">Cell membrane</keyword>
<organism evidence="8 9">
    <name type="scientific">Methanoculleus nereidis</name>
    <dbReference type="NCBI Taxonomy" id="2735141"/>
    <lineage>
        <taxon>Archaea</taxon>
        <taxon>Methanobacteriati</taxon>
        <taxon>Methanobacteriota</taxon>
        <taxon>Stenosarchaea group</taxon>
        <taxon>Methanomicrobia</taxon>
        <taxon>Methanomicrobiales</taxon>
        <taxon>Methanomicrobiaceae</taxon>
        <taxon>Methanoculleus</taxon>
    </lineage>
</organism>
<dbReference type="Pfam" id="PF04464">
    <property type="entry name" value="Glyphos_transf"/>
    <property type="match status" value="1"/>
</dbReference>
<accession>A0ABU3Z2S6</accession>
<dbReference type="Proteomes" id="UP001273768">
    <property type="component" value="Unassembled WGS sequence"/>
</dbReference>
<dbReference type="InterPro" id="IPR043149">
    <property type="entry name" value="TagF_N"/>
</dbReference>
<evidence type="ECO:0000256" key="3">
    <source>
        <dbReference type="ARBA" id="ARBA00022475"/>
    </source>
</evidence>
<keyword evidence="7" id="KW-0812">Transmembrane</keyword>
<evidence type="ECO:0000256" key="6">
    <source>
        <dbReference type="ARBA" id="ARBA00023136"/>
    </source>
</evidence>
<evidence type="ECO:0000313" key="8">
    <source>
        <dbReference type="EMBL" id="MDV4343096.1"/>
    </source>
</evidence>
<feature type="transmembrane region" description="Helical" evidence="7">
    <location>
        <begin position="21"/>
        <end position="38"/>
    </location>
</feature>
<evidence type="ECO:0000256" key="4">
    <source>
        <dbReference type="ARBA" id="ARBA00022679"/>
    </source>
</evidence>
<comment type="similarity">
    <text evidence="2">Belongs to the CDP-glycerol glycerophosphotransferase family.</text>
</comment>
<dbReference type="RefSeq" id="WP_317296284.1">
    <property type="nucleotide sequence ID" value="NZ_JABFFQ010000005.1"/>
</dbReference>
<evidence type="ECO:0000256" key="5">
    <source>
        <dbReference type="ARBA" id="ARBA00022944"/>
    </source>
</evidence>
<proteinExistence type="inferred from homology"/>
<keyword evidence="4" id="KW-0808">Transferase</keyword>
<protein>
    <recommendedName>
        <fullName evidence="10">CDP-glycerol:poly(Glycerophosphate) glycerophosphotransferase</fullName>
    </recommendedName>
</protein>
<keyword evidence="7" id="KW-1133">Transmembrane helix</keyword>
<evidence type="ECO:0008006" key="10">
    <source>
        <dbReference type="Google" id="ProtNLM"/>
    </source>
</evidence>
<dbReference type="PANTHER" id="PTHR37316">
    <property type="entry name" value="TEICHOIC ACID GLYCEROL-PHOSPHATE PRIMASE"/>
    <property type="match status" value="1"/>
</dbReference>
<dbReference type="Gene3D" id="3.40.50.12580">
    <property type="match status" value="1"/>
</dbReference>
<dbReference type="EMBL" id="JABFFQ010000005">
    <property type="protein sequence ID" value="MDV4343096.1"/>
    <property type="molecule type" value="Genomic_DNA"/>
</dbReference>
<dbReference type="PANTHER" id="PTHR37316:SF3">
    <property type="entry name" value="TEICHOIC ACID GLYCEROL-PHOSPHATE TRANSFERASE"/>
    <property type="match status" value="1"/>
</dbReference>
<sequence>MSFKSRVLCFLERNLIARPLWVLYYFLPIFIKLIDFMWPKYDNLLVFSGQFGQKFSDNSKYLFQNFVKHYSDEFQIVWITCNKSLIGTINPNQSKDFQVIYQYSLAGIITLLRAKVIFYVMGRRDIPFFAFSRKTTIIQLWHGIPIKKIGTGADGDNWLSLVTRILNLSSYTYWICSSAIDRNATALCVRLPIDGVVITGLPRNDYLIEHKNVPSSELLARFPFLQKKIILYAPTWRDNTIVRFFPFDDFSLEDINAFLEANDAYLLLRGHWTDDIYARNGKLEYDSATEGRVVAATHDMFEDVQELLPFVDILISDYSSIWVDFLLLDRPLIFVPYDLEEYEKERGLLYNYHQITPGPKVSTNKEFIEAMQEYILNPEKDSEKRRYIKKIFHEYDDGLSYQRIYELIKSRSSSRS</sequence>
<gene>
    <name evidence="8" type="ORF">HL657_07935</name>
</gene>
<dbReference type="SUPFAM" id="SSF53756">
    <property type="entry name" value="UDP-Glycosyltransferase/glycogen phosphorylase"/>
    <property type="match status" value="1"/>
</dbReference>
<dbReference type="InterPro" id="IPR051612">
    <property type="entry name" value="Teichoic_Acid_Biosynth"/>
</dbReference>
<keyword evidence="9" id="KW-1185">Reference proteome</keyword>
<evidence type="ECO:0000256" key="1">
    <source>
        <dbReference type="ARBA" id="ARBA00004202"/>
    </source>
</evidence>
<reference evidence="8 9" key="1">
    <citation type="submission" date="2020-05" db="EMBL/GenBank/DDBJ databases">
        <title>Isolation and characterization of methanoarchaea from a cold seep at offshore SW Taiwan.</title>
        <authorList>
            <person name="Chen Y.-W."/>
            <person name="Chen S.-C."/>
            <person name="Lai M.-C."/>
        </authorList>
    </citation>
    <scope>NUCLEOTIDE SEQUENCE [LARGE SCALE GENOMIC DNA]</scope>
    <source>
        <strain evidence="8 9">YWC-01</strain>
    </source>
</reference>
<evidence type="ECO:0000256" key="2">
    <source>
        <dbReference type="ARBA" id="ARBA00010488"/>
    </source>
</evidence>
<name>A0ABU3Z2S6_9EURY</name>
<keyword evidence="6 7" id="KW-0472">Membrane</keyword>
<dbReference type="Gene3D" id="3.40.50.11820">
    <property type="match status" value="1"/>
</dbReference>
<evidence type="ECO:0000256" key="7">
    <source>
        <dbReference type="SAM" id="Phobius"/>
    </source>
</evidence>